<dbReference type="RefSeq" id="WP_015181409.1">
    <property type="nucleotide sequence ID" value="NC_019738.1"/>
</dbReference>
<keyword evidence="1" id="KW-0472">Membrane</keyword>
<sequence length="92" mass="10374">MKTISRWIVVGVIELIFCFWLLGNAAILVSSPSNIKVWWGVFCYLVGLLILPGASLGYVGSKVYQARLRQKQLRDAFLDDETSLIKLLDSKK</sequence>
<organism evidence="2 3">
    <name type="scientific">Allocoleopsis franciscana PCC 7113</name>
    <dbReference type="NCBI Taxonomy" id="1173027"/>
    <lineage>
        <taxon>Bacteria</taxon>
        <taxon>Bacillati</taxon>
        <taxon>Cyanobacteriota</taxon>
        <taxon>Cyanophyceae</taxon>
        <taxon>Coleofasciculales</taxon>
        <taxon>Coleofasciculaceae</taxon>
        <taxon>Allocoleopsis</taxon>
        <taxon>Allocoleopsis franciscana</taxon>
    </lineage>
</organism>
<keyword evidence="3" id="KW-1185">Reference proteome</keyword>
<gene>
    <name evidence="2" type="ORF">Mic7113_1365</name>
</gene>
<dbReference type="Proteomes" id="UP000010471">
    <property type="component" value="Chromosome"/>
</dbReference>
<name>K9WBV6_9CYAN</name>
<evidence type="ECO:0000313" key="3">
    <source>
        <dbReference type="Proteomes" id="UP000010471"/>
    </source>
</evidence>
<dbReference type="HOGENOM" id="CLU_2421858_0_0_3"/>
<feature type="transmembrane region" description="Helical" evidence="1">
    <location>
        <begin position="37"/>
        <end position="59"/>
    </location>
</feature>
<accession>K9WBV6</accession>
<dbReference type="eggNOG" id="ENOG50337UG">
    <property type="taxonomic scope" value="Bacteria"/>
</dbReference>
<keyword evidence="1" id="KW-0812">Transmembrane</keyword>
<feature type="transmembrane region" description="Helical" evidence="1">
    <location>
        <begin position="7"/>
        <end position="31"/>
    </location>
</feature>
<keyword evidence="1" id="KW-1133">Transmembrane helix</keyword>
<protein>
    <submittedName>
        <fullName evidence="2">Uncharacterized protein</fullName>
    </submittedName>
</protein>
<proteinExistence type="predicted"/>
<dbReference type="OrthoDB" id="467079at2"/>
<dbReference type="AlphaFoldDB" id="K9WBV6"/>
<evidence type="ECO:0000256" key="1">
    <source>
        <dbReference type="SAM" id="Phobius"/>
    </source>
</evidence>
<dbReference type="EMBL" id="CP003630">
    <property type="protein sequence ID" value="AFZ17249.1"/>
    <property type="molecule type" value="Genomic_DNA"/>
</dbReference>
<reference evidence="2 3" key="1">
    <citation type="submission" date="2012-06" db="EMBL/GenBank/DDBJ databases">
        <title>Finished chromosome of genome of Microcoleus sp. PCC 7113.</title>
        <authorList>
            <consortium name="US DOE Joint Genome Institute"/>
            <person name="Gugger M."/>
            <person name="Coursin T."/>
            <person name="Rippka R."/>
            <person name="Tandeau De Marsac N."/>
            <person name="Huntemann M."/>
            <person name="Wei C.-L."/>
            <person name="Han J."/>
            <person name="Detter J.C."/>
            <person name="Han C."/>
            <person name="Tapia R."/>
            <person name="Chen A."/>
            <person name="Kyrpides N."/>
            <person name="Mavromatis K."/>
            <person name="Markowitz V."/>
            <person name="Szeto E."/>
            <person name="Ivanova N."/>
            <person name="Pagani I."/>
            <person name="Pati A."/>
            <person name="Goodwin L."/>
            <person name="Nordberg H.P."/>
            <person name="Cantor M.N."/>
            <person name="Hua S.X."/>
            <person name="Woyke T."/>
            <person name="Kerfeld C.A."/>
        </authorList>
    </citation>
    <scope>NUCLEOTIDE SEQUENCE [LARGE SCALE GENOMIC DNA]</scope>
    <source>
        <strain evidence="2 3">PCC 7113</strain>
    </source>
</reference>
<dbReference type="KEGG" id="mic:Mic7113_1365"/>
<evidence type="ECO:0000313" key="2">
    <source>
        <dbReference type="EMBL" id="AFZ17249.1"/>
    </source>
</evidence>